<dbReference type="SUPFAM" id="SSF103378">
    <property type="entry name" value="2-methylcitrate dehydratase PrpD"/>
    <property type="match status" value="1"/>
</dbReference>
<dbReference type="PANTHER" id="PTHR16943">
    <property type="entry name" value="2-METHYLCITRATE DEHYDRATASE-RELATED"/>
    <property type="match status" value="1"/>
</dbReference>
<evidence type="ECO:0000256" key="1">
    <source>
        <dbReference type="ARBA" id="ARBA00006174"/>
    </source>
</evidence>
<dbReference type="AlphaFoldDB" id="A0A932ZV22"/>
<gene>
    <name evidence="3" type="ORF">HY618_07545</name>
</gene>
<accession>A0A932ZV22</accession>
<dbReference type="GO" id="GO:0016829">
    <property type="term" value="F:lyase activity"/>
    <property type="evidence" value="ECO:0007669"/>
    <property type="project" value="InterPro"/>
</dbReference>
<comment type="similarity">
    <text evidence="1">Belongs to the PrpD family.</text>
</comment>
<dbReference type="EMBL" id="JACQRX010000328">
    <property type="protein sequence ID" value="MBI4252298.1"/>
    <property type="molecule type" value="Genomic_DNA"/>
</dbReference>
<organism evidence="3 4">
    <name type="scientific">Tectimicrobiota bacterium</name>
    <dbReference type="NCBI Taxonomy" id="2528274"/>
    <lineage>
        <taxon>Bacteria</taxon>
        <taxon>Pseudomonadati</taxon>
        <taxon>Nitrospinota/Tectimicrobiota group</taxon>
        <taxon>Candidatus Tectimicrobiota</taxon>
    </lineage>
</organism>
<dbReference type="Gene3D" id="1.10.4100.10">
    <property type="entry name" value="2-methylcitrate dehydratase PrpD"/>
    <property type="match status" value="1"/>
</dbReference>
<comment type="caution">
    <text evidence="3">The sequence shown here is derived from an EMBL/GenBank/DDBJ whole genome shotgun (WGS) entry which is preliminary data.</text>
</comment>
<dbReference type="Proteomes" id="UP000752292">
    <property type="component" value="Unassembled WGS sequence"/>
</dbReference>
<dbReference type="Pfam" id="PF03972">
    <property type="entry name" value="MmgE_PrpD_N"/>
    <property type="match status" value="1"/>
</dbReference>
<protein>
    <submittedName>
        <fullName evidence="3">MmgE/PrpD family protein</fullName>
    </submittedName>
</protein>
<dbReference type="InterPro" id="IPR042183">
    <property type="entry name" value="MmgE/PrpD_sf_1"/>
</dbReference>
<evidence type="ECO:0000259" key="2">
    <source>
        <dbReference type="Pfam" id="PF03972"/>
    </source>
</evidence>
<dbReference type="InterPro" id="IPR005656">
    <property type="entry name" value="MmgE_PrpD"/>
</dbReference>
<feature type="domain" description="MmgE/PrpD N-terminal" evidence="2">
    <location>
        <begin position="16"/>
        <end position="242"/>
    </location>
</feature>
<dbReference type="InterPro" id="IPR045336">
    <property type="entry name" value="MmgE_PrpD_N"/>
</dbReference>
<proteinExistence type="inferred from homology"/>
<name>A0A932ZV22_UNCTE</name>
<sequence length="248" mass="24948">MPKPDTETAVGNTTLQLAAQVASLLPEDIPPQVLSHARLCVLDALGAALRGSREASSRLIQALAEKEGGAPLATVWGRPFKTGALQAALINGASAHALDYDDTHQAVPAHVTATVLPAVFAAAELTGRTIGDSLTGYAAGAEVAIRTGLALGRSHVHRGWHPTGTVGTLGAAAGAGRVLGLRPDQIAQALGLAATQAAGFMQAVTGNMAKPLNAGKASMNGLTAALLARDGFTGPADIMAIDSDFATA</sequence>
<evidence type="ECO:0000313" key="4">
    <source>
        <dbReference type="Proteomes" id="UP000752292"/>
    </source>
</evidence>
<feature type="non-terminal residue" evidence="3">
    <location>
        <position position="248"/>
    </location>
</feature>
<dbReference type="PANTHER" id="PTHR16943:SF8">
    <property type="entry name" value="2-METHYLCITRATE DEHYDRATASE"/>
    <property type="match status" value="1"/>
</dbReference>
<reference evidence="3" key="1">
    <citation type="submission" date="2020-07" db="EMBL/GenBank/DDBJ databases">
        <title>Huge and variable diversity of episymbiotic CPR bacteria and DPANN archaea in groundwater ecosystems.</title>
        <authorList>
            <person name="He C.Y."/>
            <person name="Keren R."/>
            <person name="Whittaker M."/>
            <person name="Farag I.F."/>
            <person name="Doudna J."/>
            <person name="Cate J.H.D."/>
            <person name="Banfield J.F."/>
        </authorList>
    </citation>
    <scope>NUCLEOTIDE SEQUENCE</scope>
    <source>
        <strain evidence="3">NC_groundwater_1370_Ag_S-0.2um_69_93</strain>
    </source>
</reference>
<evidence type="ECO:0000313" key="3">
    <source>
        <dbReference type="EMBL" id="MBI4252298.1"/>
    </source>
</evidence>
<dbReference type="InterPro" id="IPR036148">
    <property type="entry name" value="MmgE/PrpD_sf"/>
</dbReference>